<evidence type="ECO:0000313" key="2">
    <source>
        <dbReference type="Proteomes" id="UP000001312"/>
    </source>
</evidence>
<gene>
    <name evidence="1" type="ORF">SS1G_08679</name>
</gene>
<dbReference type="KEGG" id="ssl:SS1G_08679"/>
<reference evidence="2" key="1">
    <citation type="journal article" date="2011" name="PLoS Genet.">
        <title>Genomic analysis of the necrotrophic fungal pathogens Sclerotinia sclerotiorum and Botrytis cinerea.</title>
        <authorList>
            <person name="Amselem J."/>
            <person name="Cuomo C.A."/>
            <person name="van Kan J.A."/>
            <person name="Viaud M."/>
            <person name="Benito E.P."/>
            <person name="Couloux A."/>
            <person name="Coutinho P.M."/>
            <person name="de Vries R.P."/>
            <person name="Dyer P.S."/>
            <person name="Fillinger S."/>
            <person name="Fournier E."/>
            <person name="Gout L."/>
            <person name="Hahn M."/>
            <person name="Kohn L."/>
            <person name="Lapalu N."/>
            <person name="Plummer K.M."/>
            <person name="Pradier J.M."/>
            <person name="Quevillon E."/>
            <person name="Sharon A."/>
            <person name="Simon A."/>
            <person name="ten Have A."/>
            <person name="Tudzynski B."/>
            <person name="Tudzynski P."/>
            <person name="Wincker P."/>
            <person name="Andrew M."/>
            <person name="Anthouard V."/>
            <person name="Beever R.E."/>
            <person name="Beffa R."/>
            <person name="Benoit I."/>
            <person name="Bouzid O."/>
            <person name="Brault B."/>
            <person name="Chen Z."/>
            <person name="Choquer M."/>
            <person name="Collemare J."/>
            <person name="Cotton P."/>
            <person name="Danchin E.G."/>
            <person name="Da Silva C."/>
            <person name="Gautier A."/>
            <person name="Giraud C."/>
            <person name="Giraud T."/>
            <person name="Gonzalez C."/>
            <person name="Grossetete S."/>
            <person name="Guldener U."/>
            <person name="Henrissat B."/>
            <person name="Howlett B.J."/>
            <person name="Kodira C."/>
            <person name="Kretschmer M."/>
            <person name="Lappartient A."/>
            <person name="Leroch M."/>
            <person name="Levis C."/>
            <person name="Mauceli E."/>
            <person name="Neuveglise C."/>
            <person name="Oeser B."/>
            <person name="Pearson M."/>
            <person name="Poulain J."/>
            <person name="Poussereau N."/>
            <person name="Quesneville H."/>
            <person name="Rascle C."/>
            <person name="Schumacher J."/>
            <person name="Segurens B."/>
            <person name="Sexton A."/>
            <person name="Silva E."/>
            <person name="Sirven C."/>
            <person name="Soanes D.M."/>
            <person name="Talbot N.J."/>
            <person name="Templeton M."/>
            <person name="Yandava C."/>
            <person name="Yarden O."/>
            <person name="Zeng Q."/>
            <person name="Rollins J.A."/>
            <person name="Lebrun M.H."/>
            <person name="Dickman M."/>
        </authorList>
    </citation>
    <scope>NUCLEOTIDE SEQUENCE [LARGE SCALE GENOMIC DNA]</scope>
    <source>
        <strain evidence="2">ATCC 18683 / 1980 / Ss-1</strain>
    </source>
</reference>
<dbReference type="InParanoid" id="A7ETM2"/>
<organism evidence="1 2">
    <name type="scientific">Sclerotinia sclerotiorum (strain ATCC 18683 / 1980 / Ss-1)</name>
    <name type="common">White mold</name>
    <name type="synonym">Whetzelinia sclerotiorum</name>
    <dbReference type="NCBI Taxonomy" id="665079"/>
    <lineage>
        <taxon>Eukaryota</taxon>
        <taxon>Fungi</taxon>
        <taxon>Dikarya</taxon>
        <taxon>Ascomycota</taxon>
        <taxon>Pezizomycotina</taxon>
        <taxon>Leotiomycetes</taxon>
        <taxon>Helotiales</taxon>
        <taxon>Sclerotiniaceae</taxon>
        <taxon>Sclerotinia</taxon>
    </lineage>
</organism>
<sequence>MVISHSSRLTEYKGAELGFCIIRLQGLVPFCSSSLLFYKLLKRLACLRFPQPNTAQEDDHTFGIWKC</sequence>
<dbReference type="RefSeq" id="XP_001589915.1">
    <property type="nucleotide sequence ID" value="XM_001589865.1"/>
</dbReference>
<proteinExistence type="predicted"/>
<dbReference type="EMBL" id="CH476632">
    <property type="protein sequence ID" value="EDN92814.1"/>
    <property type="molecule type" value="Genomic_DNA"/>
</dbReference>
<dbReference type="Proteomes" id="UP000001312">
    <property type="component" value="Unassembled WGS sequence"/>
</dbReference>
<evidence type="ECO:0000313" key="1">
    <source>
        <dbReference type="EMBL" id="EDN92814.1"/>
    </source>
</evidence>
<dbReference type="AlphaFoldDB" id="A7ETM2"/>
<keyword evidence="2" id="KW-1185">Reference proteome</keyword>
<accession>A7ETM2</accession>
<protein>
    <submittedName>
        <fullName evidence="1">Uncharacterized protein</fullName>
    </submittedName>
</protein>
<dbReference type="GeneID" id="5486032"/>
<name>A7ETM2_SCLS1</name>